<feature type="region of interest" description="Disordered" evidence="2">
    <location>
        <begin position="135"/>
        <end position="159"/>
    </location>
</feature>
<dbReference type="Pfam" id="PF01928">
    <property type="entry name" value="CYTH"/>
    <property type="match status" value="1"/>
</dbReference>
<evidence type="ECO:0000256" key="2">
    <source>
        <dbReference type="SAM" id="MobiDB-lite"/>
    </source>
</evidence>
<dbReference type="PROSITE" id="PS51707">
    <property type="entry name" value="CYTH"/>
    <property type="match status" value="1"/>
</dbReference>
<dbReference type="SUPFAM" id="SSF55154">
    <property type="entry name" value="CYTH-like phosphatases"/>
    <property type="match status" value="1"/>
</dbReference>
<reference evidence="4" key="1">
    <citation type="submission" date="2020-02" db="EMBL/GenBank/DDBJ databases">
        <authorList>
            <person name="Meier V. D."/>
        </authorList>
    </citation>
    <scope>NUCLEOTIDE SEQUENCE</scope>
    <source>
        <strain evidence="4">AVDCRST_MAG86</strain>
    </source>
</reference>
<dbReference type="InterPro" id="IPR033469">
    <property type="entry name" value="CYTH-like_dom_sf"/>
</dbReference>
<dbReference type="EMBL" id="CADCWP010000062">
    <property type="protein sequence ID" value="CAA9564105.1"/>
    <property type="molecule type" value="Genomic_DNA"/>
</dbReference>
<protein>
    <recommendedName>
        <fullName evidence="3">CYTH domain-containing protein</fullName>
    </recommendedName>
</protein>
<sequence length="159" mass="18407">MAHEVERKFLVRSDTWRSGGEGQPYRQGYLLNSEFRTVRVRLSDRSAWLTIKGARVGVTRPEFEYSIPVGDAEDMLATLCDGSLVEKTRYRVPLGAHVWEVDEFHADNAGLVLAEIELRHEAETFERPEWLGQEVSDDPRYYSGRLSREPFSSWRERST</sequence>
<dbReference type="Gene3D" id="2.40.320.10">
    <property type="entry name" value="Hypothetical Protein Pfu-838710-001"/>
    <property type="match status" value="1"/>
</dbReference>
<dbReference type="CDD" id="cd07891">
    <property type="entry name" value="CYTH-like_CthTTM-like_1"/>
    <property type="match status" value="1"/>
</dbReference>
<dbReference type="InterPro" id="IPR023577">
    <property type="entry name" value="CYTH_domain"/>
</dbReference>
<evidence type="ECO:0000313" key="4">
    <source>
        <dbReference type="EMBL" id="CAA9564105.1"/>
    </source>
</evidence>
<dbReference type="SMART" id="SM01118">
    <property type="entry name" value="CYTH"/>
    <property type="match status" value="1"/>
</dbReference>
<dbReference type="PANTHER" id="PTHR40114:SF1">
    <property type="entry name" value="SLR0698 PROTEIN"/>
    <property type="match status" value="1"/>
</dbReference>
<evidence type="ECO:0000259" key="3">
    <source>
        <dbReference type="PROSITE" id="PS51707"/>
    </source>
</evidence>
<feature type="active site" description="Proton acceptor" evidence="1">
    <location>
        <position position="29"/>
    </location>
</feature>
<dbReference type="PANTHER" id="PTHR40114">
    <property type="entry name" value="SLR0698 PROTEIN"/>
    <property type="match status" value="1"/>
</dbReference>
<proteinExistence type="predicted"/>
<feature type="domain" description="CYTH" evidence="3">
    <location>
        <begin position="2"/>
        <end position="148"/>
    </location>
</feature>
<organism evidence="4">
    <name type="scientific">uncultured Truepera sp</name>
    <dbReference type="NCBI Taxonomy" id="543023"/>
    <lineage>
        <taxon>Bacteria</taxon>
        <taxon>Thermotogati</taxon>
        <taxon>Deinococcota</taxon>
        <taxon>Deinococci</taxon>
        <taxon>Trueperales</taxon>
        <taxon>Trueperaceae</taxon>
        <taxon>Truepera</taxon>
        <taxon>environmental samples</taxon>
    </lineage>
</organism>
<name>A0A6J4V178_9DEIN</name>
<dbReference type="PIRSF" id="PIRSF016487">
    <property type="entry name" value="CYTH_UCP016487"/>
    <property type="match status" value="1"/>
</dbReference>
<accession>A0A6J4V178</accession>
<evidence type="ECO:0000256" key="1">
    <source>
        <dbReference type="PIRSR" id="PIRSR016487-1"/>
    </source>
</evidence>
<gene>
    <name evidence="4" type="ORF">AVDCRST_MAG86-887</name>
</gene>
<dbReference type="AlphaFoldDB" id="A0A6J4V178"/>
<dbReference type="InterPro" id="IPR012042">
    <property type="entry name" value="NeuTTM/CthTTM-like"/>
</dbReference>